<dbReference type="EMBL" id="JBBPBN010000097">
    <property type="protein sequence ID" value="KAK8980308.1"/>
    <property type="molecule type" value="Genomic_DNA"/>
</dbReference>
<sequence>MRQKPSKLKMKKEPLKSRTQQQLYSQGRSTMKKPTPITGIQKPGQQISNEKKPAKNIMENGRVFPGKRPGFRTEEDP</sequence>
<gene>
    <name evidence="2" type="ORF">V6N11_061519</name>
</gene>
<evidence type="ECO:0000256" key="1">
    <source>
        <dbReference type="SAM" id="MobiDB-lite"/>
    </source>
</evidence>
<evidence type="ECO:0000313" key="2">
    <source>
        <dbReference type="EMBL" id="KAK8980308.1"/>
    </source>
</evidence>
<name>A0ABR2NVT6_9ROSI</name>
<organism evidence="2 3">
    <name type="scientific">Hibiscus sabdariffa</name>
    <name type="common">roselle</name>
    <dbReference type="NCBI Taxonomy" id="183260"/>
    <lineage>
        <taxon>Eukaryota</taxon>
        <taxon>Viridiplantae</taxon>
        <taxon>Streptophyta</taxon>
        <taxon>Embryophyta</taxon>
        <taxon>Tracheophyta</taxon>
        <taxon>Spermatophyta</taxon>
        <taxon>Magnoliopsida</taxon>
        <taxon>eudicotyledons</taxon>
        <taxon>Gunneridae</taxon>
        <taxon>Pentapetalae</taxon>
        <taxon>rosids</taxon>
        <taxon>malvids</taxon>
        <taxon>Malvales</taxon>
        <taxon>Malvaceae</taxon>
        <taxon>Malvoideae</taxon>
        <taxon>Hibiscus</taxon>
    </lineage>
</organism>
<evidence type="ECO:0000313" key="3">
    <source>
        <dbReference type="Proteomes" id="UP001396334"/>
    </source>
</evidence>
<accession>A0ABR2NVT6</accession>
<feature type="compositionally biased region" description="Basic residues" evidence="1">
    <location>
        <begin position="1"/>
        <end position="10"/>
    </location>
</feature>
<feature type="compositionally biased region" description="Polar residues" evidence="1">
    <location>
        <begin position="17"/>
        <end position="29"/>
    </location>
</feature>
<protein>
    <submittedName>
        <fullName evidence="2">Uncharacterized protein</fullName>
    </submittedName>
</protein>
<comment type="caution">
    <text evidence="2">The sequence shown here is derived from an EMBL/GenBank/DDBJ whole genome shotgun (WGS) entry which is preliminary data.</text>
</comment>
<dbReference type="Proteomes" id="UP001396334">
    <property type="component" value="Unassembled WGS sequence"/>
</dbReference>
<proteinExistence type="predicted"/>
<reference evidence="2 3" key="1">
    <citation type="journal article" date="2024" name="G3 (Bethesda)">
        <title>Genome assembly of Hibiscus sabdariffa L. provides insights into metabolisms of medicinal natural products.</title>
        <authorList>
            <person name="Kim T."/>
        </authorList>
    </citation>
    <scope>NUCLEOTIDE SEQUENCE [LARGE SCALE GENOMIC DNA]</scope>
    <source>
        <strain evidence="2">TK-2024</strain>
        <tissue evidence="2">Old leaves</tissue>
    </source>
</reference>
<feature type="region of interest" description="Disordered" evidence="1">
    <location>
        <begin position="1"/>
        <end position="77"/>
    </location>
</feature>
<keyword evidence="3" id="KW-1185">Reference proteome</keyword>